<dbReference type="PANTHER" id="PTHR33344">
    <property type="entry name" value="OS02G0761600 PROTEIN"/>
    <property type="match status" value="1"/>
</dbReference>
<keyword evidence="1" id="KW-0472">Membrane</keyword>
<sequence length="158" mass="18278">MARSEWGIQVQSRGGGKWVFSYKKITIIVCLFNIAIALYCLRSLYASLYIYSGSVGRNIVVYKPDQIRKMEESDRIRKLYKPVELMKWVKELEGEFSRQNVEIELPQHLKQKIIDEVLQKLVSLNSRSTNQSHSQGIATERGACMLIDCAYKNLLFLL</sequence>
<evidence type="ECO:0000313" key="3">
    <source>
        <dbReference type="Proteomes" id="UP000236291"/>
    </source>
</evidence>
<evidence type="ECO:0000313" key="2">
    <source>
        <dbReference type="EMBL" id="PNY10333.1"/>
    </source>
</evidence>
<protein>
    <submittedName>
        <fullName evidence="2">Uncharacterized protein</fullName>
    </submittedName>
</protein>
<dbReference type="Proteomes" id="UP000236291">
    <property type="component" value="Unassembled WGS sequence"/>
</dbReference>
<keyword evidence="1" id="KW-1133">Transmembrane helix</keyword>
<organism evidence="2 3">
    <name type="scientific">Trifolium pratense</name>
    <name type="common">Red clover</name>
    <dbReference type="NCBI Taxonomy" id="57577"/>
    <lineage>
        <taxon>Eukaryota</taxon>
        <taxon>Viridiplantae</taxon>
        <taxon>Streptophyta</taxon>
        <taxon>Embryophyta</taxon>
        <taxon>Tracheophyta</taxon>
        <taxon>Spermatophyta</taxon>
        <taxon>Magnoliopsida</taxon>
        <taxon>eudicotyledons</taxon>
        <taxon>Gunneridae</taxon>
        <taxon>Pentapetalae</taxon>
        <taxon>rosids</taxon>
        <taxon>fabids</taxon>
        <taxon>Fabales</taxon>
        <taxon>Fabaceae</taxon>
        <taxon>Papilionoideae</taxon>
        <taxon>50 kb inversion clade</taxon>
        <taxon>NPAAA clade</taxon>
        <taxon>Hologalegina</taxon>
        <taxon>IRL clade</taxon>
        <taxon>Trifolieae</taxon>
        <taxon>Trifolium</taxon>
    </lineage>
</organism>
<reference evidence="2 3" key="1">
    <citation type="journal article" date="2014" name="Am. J. Bot.">
        <title>Genome assembly and annotation for red clover (Trifolium pratense; Fabaceae).</title>
        <authorList>
            <person name="Istvanek J."/>
            <person name="Jaros M."/>
            <person name="Krenek A."/>
            <person name="Repkova J."/>
        </authorList>
    </citation>
    <scope>NUCLEOTIDE SEQUENCE [LARGE SCALE GENOMIC DNA]</scope>
    <source>
        <strain evidence="3">cv. Tatra</strain>
        <tissue evidence="2">Young leaves</tissue>
    </source>
</reference>
<accession>A0A2K3P4Z3</accession>
<dbReference type="EMBL" id="ASHM01003748">
    <property type="protein sequence ID" value="PNY10333.1"/>
    <property type="molecule type" value="Genomic_DNA"/>
</dbReference>
<keyword evidence="1" id="KW-0812">Transmembrane</keyword>
<dbReference type="PANTHER" id="PTHR33344:SF1">
    <property type="entry name" value="OS06G0214100 PROTEIN"/>
    <property type="match status" value="1"/>
</dbReference>
<comment type="caution">
    <text evidence="2">The sequence shown here is derived from an EMBL/GenBank/DDBJ whole genome shotgun (WGS) entry which is preliminary data.</text>
</comment>
<feature type="transmembrane region" description="Helical" evidence="1">
    <location>
        <begin position="20"/>
        <end position="41"/>
    </location>
</feature>
<name>A0A2K3P4Z3_TRIPR</name>
<dbReference type="AlphaFoldDB" id="A0A2K3P4Z3"/>
<dbReference type="STRING" id="57577.A0A2K3P4Z3"/>
<reference evidence="2 3" key="2">
    <citation type="journal article" date="2017" name="Front. Plant Sci.">
        <title>Gene Classification and Mining of Molecular Markers Useful in Red Clover (Trifolium pratense) Breeding.</title>
        <authorList>
            <person name="Istvanek J."/>
            <person name="Dluhosova J."/>
            <person name="Dluhos P."/>
            <person name="Patkova L."/>
            <person name="Nedelnik J."/>
            <person name="Repkova J."/>
        </authorList>
    </citation>
    <scope>NUCLEOTIDE SEQUENCE [LARGE SCALE GENOMIC DNA]</scope>
    <source>
        <strain evidence="3">cv. Tatra</strain>
        <tissue evidence="2">Young leaves</tissue>
    </source>
</reference>
<proteinExistence type="predicted"/>
<evidence type="ECO:0000256" key="1">
    <source>
        <dbReference type="SAM" id="Phobius"/>
    </source>
</evidence>
<gene>
    <name evidence="2" type="ORF">L195_g006907</name>
</gene>